<dbReference type="AlphaFoldDB" id="A0A3Q3WZK5"/>
<dbReference type="Pfam" id="PF07974">
    <property type="entry name" value="EGF_2"/>
    <property type="match status" value="1"/>
</dbReference>
<evidence type="ECO:0000259" key="4">
    <source>
        <dbReference type="PROSITE" id="PS50026"/>
    </source>
</evidence>
<keyword evidence="2 3" id="KW-1015">Disulfide bond</keyword>
<keyword evidence="1 3" id="KW-0245">EGF-like domain</keyword>
<dbReference type="STRING" id="94237.ENSMMOP00000018147"/>
<evidence type="ECO:0000313" key="6">
    <source>
        <dbReference type="Proteomes" id="UP000261620"/>
    </source>
</evidence>
<dbReference type="Ensembl" id="ENSMMOT00000018441.1">
    <property type="protein sequence ID" value="ENSMMOP00000018147.1"/>
    <property type="gene ID" value="ENSMMOG00000013740.1"/>
</dbReference>
<dbReference type="PANTHER" id="PTHR11905">
    <property type="entry name" value="ADAM A DISINTEGRIN AND METALLOPROTEASE DOMAIN"/>
    <property type="match status" value="1"/>
</dbReference>
<dbReference type="InterPro" id="IPR000742">
    <property type="entry name" value="EGF"/>
</dbReference>
<evidence type="ECO:0000256" key="3">
    <source>
        <dbReference type="PROSITE-ProRule" id="PRU00076"/>
    </source>
</evidence>
<dbReference type="InterPro" id="IPR013111">
    <property type="entry name" value="EGF_extracell"/>
</dbReference>
<feature type="domain" description="EGF-like" evidence="4">
    <location>
        <begin position="67"/>
        <end position="101"/>
    </location>
</feature>
<evidence type="ECO:0000256" key="1">
    <source>
        <dbReference type="ARBA" id="ARBA00022536"/>
    </source>
</evidence>
<reference evidence="5" key="2">
    <citation type="submission" date="2025-09" db="UniProtKB">
        <authorList>
            <consortium name="Ensembl"/>
        </authorList>
    </citation>
    <scope>IDENTIFICATION</scope>
</reference>
<feature type="disulfide bond" evidence="3">
    <location>
        <begin position="91"/>
        <end position="100"/>
    </location>
</feature>
<organism evidence="5 6">
    <name type="scientific">Mola mola</name>
    <name type="common">Ocean sunfish</name>
    <name type="synonym">Tetraodon mola</name>
    <dbReference type="NCBI Taxonomy" id="94237"/>
    <lineage>
        <taxon>Eukaryota</taxon>
        <taxon>Metazoa</taxon>
        <taxon>Chordata</taxon>
        <taxon>Craniata</taxon>
        <taxon>Vertebrata</taxon>
        <taxon>Euteleostomi</taxon>
        <taxon>Actinopterygii</taxon>
        <taxon>Neopterygii</taxon>
        <taxon>Teleostei</taxon>
        <taxon>Neoteleostei</taxon>
        <taxon>Acanthomorphata</taxon>
        <taxon>Eupercaria</taxon>
        <taxon>Tetraodontiformes</taxon>
        <taxon>Molidae</taxon>
        <taxon>Mola</taxon>
    </lineage>
</organism>
<dbReference type="PROSITE" id="PS01186">
    <property type="entry name" value="EGF_2"/>
    <property type="match status" value="1"/>
</dbReference>
<protein>
    <recommendedName>
        <fullName evidence="4">EGF-like domain-containing protein</fullName>
    </recommendedName>
</protein>
<dbReference type="Proteomes" id="UP000261620">
    <property type="component" value="Unplaced"/>
</dbReference>
<evidence type="ECO:0000313" key="5">
    <source>
        <dbReference type="Ensembl" id="ENSMMOP00000018147.1"/>
    </source>
</evidence>
<dbReference type="GO" id="GO:0005886">
    <property type="term" value="C:plasma membrane"/>
    <property type="evidence" value="ECO:0007669"/>
    <property type="project" value="TreeGrafter"/>
</dbReference>
<sequence length="154" mass="16365">MCGKVQCTNVNLNLIPAGPHISFQNIDGSICVNADFNLGTDVLDPAYVNSGSPCKEGKCVNASALLTNLDCDAQTTCQGRGICNNEGHCHCENGWAPPNCAKAGRGGSIDSGPFVHLFIFIITANNKKKNLKCVTLASMCLTTIFTSKRNEVEI</sequence>
<reference evidence="5" key="1">
    <citation type="submission" date="2025-08" db="UniProtKB">
        <authorList>
            <consortium name="Ensembl"/>
        </authorList>
    </citation>
    <scope>IDENTIFICATION</scope>
</reference>
<proteinExistence type="predicted"/>
<accession>A0A3Q3WZK5</accession>
<dbReference type="PANTHER" id="PTHR11905:SF136">
    <property type="entry name" value="DISINTEGRIN AND METALLOPROTEINASE DOMAIN-CONTAINING PROTEIN 9"/>
    <property type="match status" value="1"/>
</dbReference>
<evidence type="ECO:0000256" key="2">
    <source>
        <dbReference type="ARBA" id="ARBA00023157"/>
    </source>
</evidence>
<name>A0A3Q3WZK5_MOLML</name>
<dbReference type="PROSITE" id="PS50026">
    <property type="entry name" value="EGF_3"/>
    <property type="match status" value="1"/>
</dbReference>
<comment type="caution">
    <text evidence="3">Lacks conserved residue(s) required for the propagation of feature annotation.</text>
</comment>
<keyword evidence="6" id="KW-1185">Reference proteome</keyword>